<evidence type="ECO:0000313" key="4">
    <source>
        <dbReference type="Proteomes" id="UP000275510"/>
    </source>
</evidence>
<accession>A0A3S5F5V2</accession>
<organism evidence="3 4">
    <name type="scientific">Actinobacillus pleuropneumoniae</name>
    <name type="common">Haemophilus pleuropneumoniae</name>
    <dbReference type="NCBI Taxonomy" id="715"/>
    <lineage>
        <taxon>Bacteria</taxon>
        <taxon>Pseudomonadati</taxon>
        <taxon>Pseudomonadota</taxon>
        <taxon>Gammaproteobacteria</taxon>
        <taxon>Pasteurellales</taxon>
        <taxon>Pasteurellaceae</taxon>
        <taxon>Actinobacillus</taxon>
    </lineage>
</organism>
<dbReference type="PANTHER" id="PTHR30160:SF15">
    <property type="entry name" value="GLYCOSYLTRANSFERASE HI_0523-RELATED"/>
    <property type="match status" value="1"/>
</dbReference>
<dbReference type="Pfam" id="PF01075">
    <property type="entry name" value="Glyco_transf_9"/>
    <property type="match status" value="1"/>
</dbReference>
<evidence type="ECO:0000256" key="1">
    <source>
        <dbReference type="ARBA" id="ARBA00022676"/>
    </source>
</evidence>
<dbReference type="GO" id="GO:0009244">
    <property type="term" value="P:lipopolysaccharide core region biosynthetic process"/>
    <property type="evidence" value="ECO:0007669"/>
    <property type="project" value="TreeGrafter"/>
</dbReference>
<dbReference type="GO" id="GO:0005829">
    <property type="term" value="C:cytosol"/>
    <property type="evidence" value="ECO:0007669"/>
    <property type="project" value="TreeGrafter"/>
</dbReference>
<dbReference type="Gene3D" id="3.40.50.2000">
    <property type="entry name" value="Glycogen Phosphorylase B"/>
    <property type="match status" value="2"/>
</dbReference>
<dbReference type="EMBL" id="LR134515">
    <property type="protein sequence ID" value="VEJ16945.1"/>
    <property type="molecule type" value="Genomic_DNA"/>
</dbReference>
<proteinExistence type="predicted"/>
<evidence type="ECO:0000313" key="3">
    <source>
        <dbReference type="EMBL" id="VEJ16945.1"/>
    </source>
</evidence>
<name>A0A3S5F5V2_ACTPL</name>
<dbReference type="InterPro" id="IPR002201">
    <property type="entry name" value="Glyco_trans_9"/>
</dbReference>
<evidence type="ECO:0000256" key="2">
    <source>
        <dbReference type="ARBA" id="ARBA00022679"/>
    </source>
</evidence>
<gene>
    <name evidence="3" type="ORF">NCTC10976_01049</name>
</gene>
<dbReference type="Proteomes" id="UP000275510">
    <property type="component" value="Chromosome"/>
</dbReference>
<dbReference type="AlphaFoldDB" id="A0A3S5F5V2"/>
<reference evidence="3 4" key="1">
    <citation type="submission" date="2018-12" db="EMBL/GenBank/DDBJ databases">
        <authorList>
            <consortium name="Pathogen Informatics"/>
        </authorList>
    </citation>
    <scope>NUCLEOTIDE SEQUENCE [LARGE SCALE GENOMIC DNA]</scope>
    <source>
        <strain evidence="3 4">NCTC10976</strain>
    </source>
</reference>
<dbReference type="PANTHER" id="PTHR30160">
    <property type="entry name" value="TETRAACYLDISACCHARIDE 4'-KINASE-RELATED"/>
    <property type="match status" value="1"/>
</dbReference>
<dbReference type="GO" id="GO:0008713">
    <property type="term" value="F:ADP-heptose-lipopolysaccharide heptosyltransferase activity"/>
    <property type="evidence" value="ECO:0007669"/>
    <property type="project" value="TreeGrafter"/>
</dbReference>
<keyword evidence="1" id="KW-0328">Glycosyltransferase</keyword>
<keyword evidence="2 3" id="KW-0808">Transferase</keyword>
<dbReference type="RefSeq" id="WP_005601359.1">
    <property type="nucleotide sequence ID" value="NZ_CBDBSX010000090.1"/>
</dbReference>
<protein>
    <submittedName>
        <fullName evidence="3">Putative D-glycero-D-manno-heptosyltransferase</fullName>
    </submittedName>
</protein>
<dbReference type="SUPFAM" id="SSF53756">
    <property type="entry name" value="UDP-Glycosyltransferase/glycogen phosphorylase"/>
    <property type="match status" value="1"/>
</dbReference>
<dbReference type="InterPro" id="IPR051199">
    <property type="entry name" value="LPS_LOS_Heptosyltrfase"/>
</dbReference>
<sequence>MKKLIISLFGKRVASNETKLNEIESVLLKPIGDAIGDAIVHIAHLAQIKQAFPNVKTAVLVTERNKQLFAQADSVDQLIDERPLNYLIQRGKWDLYLDFQPTFTSKSIILDSLLNPKILINFGKDKKKHYSLETVKNYDFTTLIPNNTHIADYLHHSVLAPYLIREPNDYTLAVSSEYRELADTYWHNTDKIRVLLNPQGSMREVPAIELASLLNNIDPKYLDKIAFLLTYTKSSEQYLQALNNATKVPVEISPQTNTLNYCALVNASDIVVAVDGGGVHMACAYGKPLLSFYANHLANLARWHPRPKPQVDSFMVVTTKVTNDNNETKGFNLLDASKWLNQQLAKKLKNQTALIQDI</sequence>